<dbReference type="AlphaFoldDB" id="A0ABD2IBP2"/>
<dbReference type="InterPro" id="IPR037621">
    <property type="entry name" value="LIP-1_SAM_2"/>
</dbReference>
<evidence type="ECO:0000313" key="7">
    <source>
        <dbReference type="EMBL" id="KAL3070563.1"/>
    </source>
</evidence>
<feature type="domain" description="SAM" evidence="6">
    <location>
        <begin position="1121"/>
        <end position="1153"/>
    </location>
</feature>
<keyword evidence="2" id="KW-0677">Repeat</keyword>
<dbReference type="InterPro" id="IPR037620">
    <property type="entry name" value="LIP-1_SAM_1"/>
</dbReference>
<feature type="region of interest" description="Disordered" evidence="5">
    <location>
        <begin position="726"/>
        <end position="745"/>
    </location>
</feature>
<dbReference type="SUPFAM" id="SSF47769">
    <property type="entry name" value="SAM/Pointed domain"/>
    <property type="match status" value="2"/>
</dbReference>
<evidence type="ECO:0000259" key="6">
    <source>
        <dbReference type="PROSITE" id="PS50105"/>
    </source>
</evidence>
<dbReference type="GO" id="GO:0005737">
    <property type="term" value="C:cytoplasm"/>
    <property type="evidence" value="ECO:0007669"/>
    <property type="project" value="UniProtKB-ARBA"/>
</dbReference>
<dbReference type="PANTHER" id="PTHR12587:SF20">
    <property type="entry name" value="LIPRIN-ALPHA, ISOFORM E"/>
    <property type="match status" value="1"/>
</dbReference>
<feature type="coiled-coil region" evidence="4">
    <location>
        <begin position="686"/>
        <end position="713"/>
    </location>
</feature>
<dbReference type="Gene3D" id="1.10.150.50">
    <property type="entry name" value="Transcription Factor, Ets-1"/>
    <property type="match status" value="3"/>
</dbReference>
<evidence type="ECO:0000256" key="2">
    <source>
        <dbReference type="ARBA" id="ARBA00022737"/>
    </source>
</evidence>
<feature type="region of interest" description="Disordered" evidence="5">
    <location>
        <begin position="26"/>
        <end position="46"/>
    </location>
</feature>
<evidence type="ECO:0000256" key="1">
    <source>
        <dbReference type="ARBA" id="ARBA00007026"/>
    </source>
</evidence>
<evidence type="ECO:0000256" key="3">
    <source>
        <dbReference type="ARBA" id="ARBA00023054"/>
    </source>
</evidence>
<keyword evidence="8" id="KW-1185">Reference proteome</keyword>
<dbReference type="Proteomes" id="UP001620626">
    <property type="component" value="Unassembled WGS sequence"/>
</dbReference>
<dbReference type="Pfam" id="PF25526">
    <property type="entry name" value="LIP-1"/>
    <property type="match status" value="1"/>
</dbReference>
<dbReference type="Pfam" id="PF00536">
    <property type="entry name" value="SAM_1"/>
    <property type="match status" value="2"/>
</dbReference>
<feature type="region of interest" description="Disordered" evidence="5">
    <location>
        <begin position="1195"/>
        <end position="1219"/>
    </location>
</feature>
<dbReference type="CDD" id="cd09565">
    <property type="entry name" value="SAM_liprin-alpha1_2_3_4_repeat2"/>
    <property type="match status" value="1"/>
</dbReference>
<feature type="compositionally biased region" description="Polar residues" evidence="5">
    <location>
        <begin position="912"/>
        <end position="923"/>
    </location>
</feature>
<keyword evidence="3 4" id="KW-0175">Coiled coil</keyword>
<sequence>MSWNNNLCTISVPPTISEMSIDQRLNNQQNNEESDEENEGSSLETSTIRALQDAKMETFMIAMLEQRDKMQEQLVRMQKCVEETEEKCRETERERDVLRRQIHQQTKDMPLEVQNLTHELVQCREQLYEKEEEIVEMKAERNNTRLLLEHLECLVSKHEKSLRMTVVKRHAQSNRDNSVSSEVEVLKALKSLFEHHKALEEKVRERLRVSIERVHNLEMALSATMEDNAALKAQLELSQEQQQLAALQHQRVPNGDLKNSVDFSANGGAQSAAVVELQKQLDRLSQEYSTSIKQTNELSSRNSELQTELSNAEKEARQAKEKVHSIEQQIQELQAQRDEQDTRVSVLEGRMMGAQRETACIRDLNDKLEFQIANKDAAIRISEEKVQQLKERLELAEAQLAQSLKKAESLPSVEAELLQRMEALSAAEKKQLSAEERIHRIETLLEEKNAELERTLQRERINEGHNNRLSATVDKLLSESNERLQIHLKERMQAQIDKNKLMQQLDQAKKMFDQTERFKERLLRENDDLRKEMDMLRNSLYTQRTAQFYSRLNNGAGICAFPPPSAVSGGAVVGAPHHPLYQQAPMPPSYPPQSVGAMDRDDSGAPAFKRRLQKGRLTALQDDPGKVQTLGEQEWDRIQQANVLANIQQAFSTSSSMLNVNAAPPPALDQSTTDPHTLAYFIQDRLDAINNEIRLIQEQKQQAERVAAEQSQEWPPNGAVYEYGNNNNVNNGGYSPRQQHDQQQQQYSLISKYKNISQEPTTSYALNASSFPNGMDRGTAIYASEFPVPMSDASAARGYSPIRGFPVERYNNSPPANATQFEEGEGRAIPSMGGAGKPLKKRSTSTSSGLKSLGRIFGSSGSQKKRMALEQRQIANGGENVSLSDSECGGGTEFNGMAGGNSDRMPNGGAKMSQSMHRLTSLSDYDKRKRKKHELLEEAMKARTPFALWNGPTVVAWLELWVGMPSWYTEACRANVKSGSIMSALSDQEIQREIGVSNPLHRLKLRLAIQEMVALTSPSSPQILRFGMAFGEMNHEWVGNEWLPSLGLGKYRTEFMECLVDARMLEHLSKRDLSKMKMIDSFHRTSLHYGIVCLKKLNYDRKQLEERRSASENVNRDLMVWSNERVIKWLEEIGLGAFVANAVDSGVHGALMALDGTFDVPAMAHILQIPDSDSARRTLEAEFHKLVANYRGRGEAIDENGKGGSGEKQLQQHKTRSHK</sequence>
<feature type="domain" description="SAM" evidence="6">
    <location>
        <begin position="949"/>
        <end position="1015"/>
    </location>
</feature>
<dbReference type="InterPro" id="IPR001660">
    <property type="entry name" value="SAM"/>
</dbReference>
<dbReference type="InterPro" id="IPR013761">
    <property type="entry name" value="SAM/pointed_sf"/>
</dbReference>
<dbReference type="PANTHER" id="PTHR12587">
    <property type="entry name" value="LAR INTERACTING PROTEIN LIP -RELATED PROTEIN"/>
    <property type="match status" value="1"/>
</dbReference>
<organism evidence="7 8">
    <name type="scientific">Heterodera trifolii</name>
    <dbReference type="NCBI Taxonomy" id="157864"/>
    <lineage>
        <taxon>Eukaryota</taxon>
        <taxon>Metazoa</taxon>
        <taxon>Ecdysozoa</taxon>
        <taxon>Nematoda</taxon>
        <taxon>Chromadorea</taxon>
        <taxon>Rhabditida</taxon>
        <taxon>Tylenchina</taxon>
        <taxon>Tylenchomorpha</taxon>
        <taxon>Tylenchoidea</taxon>
        <taxon>Heteroderidae</taxon>
        <taxon>Heteroderinae</taxon>
        <taxon>Heterodera</taxon>
    </lineage>
</organism>
<feature type="region of interest" description="Disordered" evidence="5">
    <location>
        <begin position="830"/>
        <end position="924"/>
    </location>
</feature>
<feature type="compositionally biased region" description="Low complexity" evidence="5">
    <location>
        <begin position="844"/>
        <end position="855"/>
    </location>
</feature>
<reference evidence="7 8" key="1">
    <citation type="submission" date="2024-10" db="EMBL/GenBank/DDBJ databases">
        <authorList>
            <person name="Kim D."/>
        </authorList>
    </citation>
    <scope>NUCLEOTIDE SEQUENCE [LARGE SCALE GENOMIC DNA]</scope>
    <source>
        <strain evidence="7">BH-2024</strain>
    </source>
</reference>
<feature type="coiled-coil region" evidence="4">
    <location>
        <begin position="214"/>
        <end position="250"/>
    </location>
</feature>
<dbReference type="InterPro" id="IPR029515">
    <property type="entry name" value="Liprin"/>
</dbReference>
<name>A0ABD2IBP2_9BILA</name>
<evidence type="ECO:0000256" key="5">
    <source>
        <dbReference type="SAM" id="MobiDB-lite"/>
    </source>
</evidence>
<dbReference type="SMART" id="SM00454">
    <property type="entry name" value="SAM"/>
    <property type="match status" value="3"/>
</dbReference>
<evidence type="ECO:0000256" key="4">
    <source>
        <dbReference type="SAM" id="Coils"/>
    </source>
</evidence>
<protein>
    <recommendedName>
        <fullName evidence="6">SAM domain-containing protein</fullName>
    </recommendedName>
</protein>
<feature type="compositionally biased region" description="Gly residues" evidence="5">
    <location>
        <begin position="888"/>
        <end position="899"/>
    </location>
</feature>
<dbReference type="PROSITE" id="PS50105">
    <property type="entry name" value="SAM_DOMAIN"/>
    <property type="match status" value="3"/>
</dbReference>
<feature type="coiled-coil region" evidence="4">
    <location>
        <begin position="67"/>
        <end position="140"/>
    </location>
</feature>
<evidence type="ECO:0000313" key="8">
    <source>
        <dbReference type="Proteomes" id="UP001620626"/>
    </source>
</evidence>
<proteinExistence type="inferred from homology"/>
<accession>A0ABD2IBP2</accession>
<gene>
    <name evidence="7" type="ORF">niasHT_032353</name>
</gene>
<comment type="caution">
    <text evidence="7">The sequence shown here is derived from an EMBL/GenBank/DDBJ whole genome shotgun (WGS) entry which is preliminary data.</text>
</comment>
<feature type="coiled-coil region" evidence="4">
    <location>
        <begin position="274"/>
        <end position="462"/>
    </location>
</feature>
<comment type="similarity">
    <text evidence="1">Belongs to the liprin family. Liprin-alpha subfamily.</text>
</comment>
<dbReference type="EMBL" id="JBICBT010001381">
    <property type="protein sequence ID" value="KAL3070563.1"/>
    <property type="molecule type" value="Genomic_DNA"/>
</dbReference>
<dbReference type="InterPro" id="IPR057892">
    <property type="entry name" value="LIP-1_CC2"/>
</dbReference>
<dbReference type="CDD" id="cd09562">
    <property type="entry name" value="SAM_liprin-alpha1_2_3_4_repeat1"/>
    <property type="match status" value="1"/>
</dbReference>
<feature type="domain" description="SAM" evidence="6">
    <location>
        <begin position="1041"/>
        <end position="1097"/>
    </location>
</feature>
<feature type="coiled-coil region" evidence="4">
    <location>
        <begin position="491"/>
        <end position="539"/>
    </location>
</feature>